<dbReference type="GO" id="GO:0005886">
    <property type="term" value="C:plasma membrane"/>
    <property type="evidence" value="ECO:0007669"/>
    <property type="project" value="UniProtKB-SubCell"/>
</dbReference>
<evidence type="ECO:0000256" key="4">
    <source>
        <dbReference type="ARBA" id="ARBA00022475"/>
    </source>
</evidence>
<keyword evidence="5" id="KW-0997">Cell inner membrane</keyword>
<evidence type="ECO:0000256" key="2">
    <source>
        <dbReference type="ARBA" id="ARBA00009803"/>
    </source>
</evidence>
<keyword evidence="8" id="KW-0472">Membrane</keyword>
<evidence type="ECO:0000256" key="6">
    <source>
        <dbReference type="ARBA" id="ARBA00022692"/>
    </source>
</evidence>
<dbReference type="NCBIfam" id="NF003435">
    <property type="entry name" value="PRK04960.1"/>
    <property type="match status" value="1"/>
</dbReference>
<name>A0A1A9B1E0_PLESH</name>
<proteinExistence type="inferred from homology"/>
<dbReference type="AlphaFoldDB" id="A0A1A9B1E0"/>
<sequence length="114" mass="13319">MDLNIVFWVLLLMSALNIARYLSSLRVLLFIMRDSDPYLYLLVDGRGFFRPTGVISKQIRLFHYLREQRYVSHHDPRFIAKCVQVRQQFVLSSALLLLTLVVLVLGWVMPGVTH</sequence>
<dbReference type="InterPro" id="IPR019598">
    <property type="entry name" value="Universal_stress_protein_B"/>
</dbReference>
<evidence type="ECO:0000256" key="1">
    <source>
        <dbReference type="ARBA" id="ARBA00004429"/>
    </source>
</evidence>
<dbReference type="KEGG" id="pshi:SAMEA2665130_2947"/>
<dbReference type="RefSeq" id="WP_010864964.1">
    <property type="nucleotide sequence ID" value="NZ_CP027852.1"/>
</dbReference>
<comment type="subcellular location">
    <subcellularLocation>
        <location evidence="1">Cell inner membrane</location>
        <topology evidence="1">Multi-pass membrane protein</topology>
    </subcellularLocation>
</comment>
<dbReference type="GeneID" id="69704704"/>
<keyword evidence="6" id="KW-0812">Transmembrane</keyword>
<dbReference type="Proteomes" id="UP000664658">
    <property type="component" value="Unassembled WGS sequence"/>
</dbReference>
<reference evidence="9" key="1">
    <citation type="submission" date="2021-03" db="EMBL/GenBank/DDBJ databases">
        <title>Plesiomonas shigelloides zfcc0051, isolated from zebrafish feces.</title>
        <authorList>
            <person name="Vanderhoek Z."/>
            <person name="Gaulke C."/>
        </authorList>
    </citation>
    <scope>NUCLEOTIDE SEQUENCE</scope>
    <source>
        <strain evidence="9">Zfcc0051</strain>
    </source>
</reference>
<keyword evidence="4" id="KW-1003">Cell membrane</keyword>
<evidence type="ECO:0000256" key="8">
    <source>
        <dbReference type="ARBA" id="ARBA00023136"/>
    </source>
</evidence>
<evidence type="ECO:0000313" key="10">
    <source>
        <dbReference type="Proteomes" id="UP000664658"/>
    </source>
</evidence>
<accession>A0A1A9B1E0</accession>
<evidence type="ECO:0000256" key="5">
    <source>
        <dbReference type="ARBA" id="ARBA00022519"/>
    </source>
</evidence>
<keyword evidence="7" id="KW-1133">Transmembrane helix</keyword>
<gene>
    <name evidence="9" type="primary">uspB</name>
    <name evidence="9" type="ORF">J2R62_09980</name>
</gene>
<comment type="caution">
    <text evidence="9">The sequence shown here is derived from an EMBL/GenBank/DDBJ whole genome shotgun (WGS) entry which is preliminary data.</text>
</comment>
<evidence type="ECO:0000313" key="9">
    <source>
        <dbReference type="EMBL" id="MBO1108551.1"/>
    </source>
</evidence>
<dbReference type="EMBL" id="JAFNAA010000009">
    <property type="protein sequence ID" value="MBO1108551.1"/>
    <property type="molecule type" value="Genomic_DNA"/>
</dbReference>
<evidence type="ECO:0000256" key="7">
    <source>
        <dbReference type="ARBA" id="ARBA00022989"/>
    </source>
</evidence>
<protein>
    <recommendedName>
        <fullName evidence="3">Universal stress protein B</fullName>
    </recommendedName>
</protein>
<evidence type="ECO:0000256" key="3">
    <source>
        <dbReference type="ARBA" id="ARBA00021128"/>
    </source>
</evidence>
<comment type="similarity">
    <text evidence="2">Belongs to the universal stress protein B family.</text>
</comment>
<dbReference type="Pfam" id="PF10625">
    <property type="entry name" value="UspB"/>
    <property type="match status" value="1"/>
</dbReference>
<organism evidence="9 10">
    <name type="scientific">Plesiomonas shigelloides</name>
    <name type="common">Aeromonas shigelloides</name>
    <dbReference type="NCBI Taxonomy" id="703"/>
    <lineage>
        <taxon>Bacteria</taxon>
        <taxon>Pseudomonadati</taxon>
        <taxon>Pseudomonadota</taxon>
        <taxon>Gammaproteobacteria</taxon>
        <taxon>Enterobacterales</taxon>
        <taxon>Enterobacteriaceae</taxon>
        <taxon>Plesiomonas</taxon>
    </lineage>
</organism>